<dbReference type="AlphaFoldDB" id="A0A3N0HX21"/>
<feature type="domain" description="Hemerythrin-like" evidence="1">
    <location>
        <begin position="3"/>
        <end position="139"/>
    </location>
</feature>
<dbReference type="GO" id="GO:0005886">
    <property type="term" value="C:plasma membrane"/>
    <property type="evidence" value="ECO:0007669"/>
    <property type="project" value="TreeGrafter"/>
</dbReference>
<dbReference type="EMBL" id="RJQC01000004">
    <property type="protein sequence ID" value="RNM29319.1"/>
    <property type="molecule type" value="Genomic_DNA"/>
</dbReference>
<dbReference type="PANTHER" id="PTHR39966">
    <property type="entry name" value="BLL2471 PROTEIN-RELATED"/>
    <property type="match status" value="1"/>
</dbReference>
<dbReference type="OrthoDB" id="9785474at2"/>
<dbReference type="InterPro" id="IPR012312">
    <property type="entry name" value="Hemerythrin-like"/>
</dbReference>
<protein>
    <submittedName>
        <fullName evidence="2">Hemerythrin domain-containing protein</fullName>
    </submittedName>
</protein>
<accession>A0A3N0HX21</accession>
<dbReference type="RefSeq" id="WP_128521005.1">
    <property type="nucleotide sequence ID" value="NZ_JAXJPM010000012.1"/>
</dbReference>
<sequence length="180" mass="21266">MYAIDLMMNEHIQIRDMLEVMRAMAKQLKEGKDVPIEDFETTVDFARNYGDKHHHMKEEDILFPELMDQVWMTMDIIQGVMLPEHQEGRDHISRLADALEQCKEQVSEEAVSQAIFEIDAYTMLLKEHTEKEDQVLYQIALMHLPKESKEKVDHLCKVKEEKEPVDNYLQMLESLKAKYL</sequence>
<keyword evidence="3" id="KW-1185">Reference proteome</keyword>
<comment type="caution">
    <text evidence="2">The sequence shown here is derived from an EMBL/GenBank/DDBJ whole genome shotgun (WGS) entry which is preliminary data.</text>
</comment>
<dbReference type="PANTHER" id="PTHR39966:SF1">
    <property type="entry name" value="HEMERYTHRIN-LIKE DOMAIN-CONTAINING PROTEIN"/>
    <property type="match status" value="1"/>
</dbReference>
<dbReference type="Pfam" id="PF01814">
    <property type="entry name" value="Hemerythrin"/>
    <property type="match status" value="1"/>
</dbReference>
<reference evidence="2 3" key="1">
    <citation type="submission" date="2018-11" db="EMBL/GenBank/DDBJ databases">
        <title>Clostridium sp. nov., a member of the family Erysipelotrichaceae isolated from pig faeces.</title>
        <authorList>
            <person name="Chang Y.-H."/>
        </authorList>
    </citation>
    <scope>NUCLEOTIDE SEQUENCE [LARGE SCALE GENOMIC DNA]</scope>
    <source>
        <strain evidence="2 3">YH-panp20</strain>
    </source>
</reference>
<dbReference type="Gene3D" id="1.20.120.520">
    <property type="entry name" value="nmb1532 protein domain like"/>
    <property type="match status" value="1"/>
</dbReference>
<evidence type="ECO:0000259" key="1">
    <source>
        <dbReference type="Pfam" id="PF01814"/>
    </source>
</evidence>
<dbReference type="Proteomes" id="UP000276568">
    <property type="component" value="Unassembled WGS sequence"/>
</dbReference>
<gene>
    <name evidence="2" type="ORF">EDX97_09970</name>
</gene>
<name>A0A3N0HX21_9FIRM</name>
<evidence type="ECO:0000313" key="2">
    <source>
        <dbReference type="EMBL" id="RNM29319.1"/>
    </source>
</evidence>
<evidence type="ECO:0000313" key="3">
    <source>
        <dbReference type="Proteomes" id="UP000276568"/>
    </source>
</evidence>
<proteinExistence type="predicted"/>
<dbReference type="CDD" id="cd12108">
    <property type="entry name" value="Hr-like"/>
    <property type="match status" value="1"/>
</dbReference>
<organism evidence="2 3">
    <name type="scientific">Absicoccus porci</name>
    <dbReference type="NCBI Taxonomy" id="2486576"/>
    <lineage>
        <taxon>Bacteria</taxon>
        <taxon>Bacillati</taxon>
        <taxon>Bacillota</taxon>
        <taxon>Erysipelotrichia</taxon>
        <taxon>Erysipelotrichales</taxon>
        <taxon>Erysipelotrichaceae</taxon>
        <taxon>Absicoccus</taxon>
    </lineage>
</organism>